<gene>
    <name evidence="13" type="ORF">JX265_006494</name>
</gene>
<evidence type="ECO:0000256" key="2">
    <source>
        <dbReference type="ARBA" id="ARBA00002451"/>
    </source>
</evidence>
<comment type="subcellular location">
    <subcellularLocation>
        <location evidence="3">Secreted</location>
        <location evidence="3">Extracellular space</location>
    </subcellularLocation>
</comment>
<dbReference type="InterPro" id="IPR023828">
    <property type="entry name" value="Peptidase_S8_Ser-AS"/>
</dbReference>
<dbReference type="OrthoDB" id="409122at2759"/>
<dbReference type="CDD" id="cd04056">
    <property type="entry name" value="Peptidases_S53"/>
    <property type="match status" value="1"/>
</dbReference>
<protein>
    <recommendedName>
        <fullName evidence="4">tripeptidyl-peptidase II</fullName>
        <ecNumber evidence="4">3.4.14.10</ecNumber>
    </recommendedName>
</protein>
<evidence type="ECO:0000256" key="10">
    <source>
        <dbReference type="ARBA" id="ARBA00023145"/>
    </source>
</evidence>
<feature type="domain" description="Peptidase S53" evidence="12">
    <location>
        <begin position="227"/>
        <end position="687"/>
    </location>
</feature>
<reference evidence="13" key="1">
    <citation type="submission" date="2021-03" db="EMBL/GenBank/DDBJ databases">
        <title>Revisited historic fungal species revealed as producer of novel bioactive compounds through whole genome sequencing and comparative genomics.</title>
        <authorList>
            <person name="Vignolle G.A."/>
            <person name="Hochenegger N."/>
            <person name="Mach R.L."/>
            <person name="Mach-Aigner A.R."/>
            <person name="Javad Rahimi M."/>
            <person name="Salim K.A."/>
            <person name="Chan C.M."/>
            <person name="Lim L.B.L."/>
            <person name="Cai F."/>
            <person name="Druzhinina I.S."/>
            <person name="U'Ren J.M."/>
            <person name="Derntl C."/>
        </authorList>
    </citation>
    <scope>NUCLEOTIDE SEQUENCE</scope>
    <source>
        <strain evidence="13">TUCIM 5799</strain>
    </source>
</reference>
<dbReference type="InterPro" id="IPR050819">
    <property type="entry name" value="Tripeptidyl-peptidase_I"/>
</dbReference>
<dbReference type="Proteomes" id="UP000829685">
    <property type="component" value="Unassembled WGS sequence"/>
</dbReference>
<keyword evidence="10" id="KW-0865">Zymogen</keyword>
<dbReference type="InterPro" id="IPR036852">
    <property type="entry name" value="Peptidase_S8/S53_dom_sf"/>
</dbReference>
<evidence type="ECO:0000256" key="7">
    <source>
        <dbReference type="ARBA" id="ARBA00022801"/>
    </source>
</evidence>
<feature type="binding site" evidence="11">
    <location>
        <position position="647"/>
    </location>
    <ligand>
        <name>Ca(2+)</name>
        <dbReference type="ChEBI" id="CHEBI:29108"/>
    </ligand>
</feature>
<keyword evidence="9 11" id="KW-0106">Calcium</keyword>
<dbReference type="SMART" id="SM00944">
    <property type="entry name" value="Pro-kuma_activ"/>
    <property type="match status" value="1"/>
</dbReference>
<keyword evidence="5 11" id="KW-0645">Protease</keyword>
<organism evidence="13 14">
    <name type="scientific">Neoarthrinium moseri</name>
    <dbReference type="NCBI Taxonomy" id="1658444"/>
    <lineage>
        <taxon>Eukaryota</taxon>
        <taxon>Fungi</taxon>
        <taxon>Dikarya</taxon>
        <taxon>Ascomycota</taxon>
        <taxon>Pezizomycotina</taxon>
        <taxon>Sordariomycetes</taxon>
        <taxon>Xylariomycetidae</taxon>
        <taxon>Amphisphaeriales</taxon>
        <taxon>Apiosporaceae</taxon>
        <taxon>Neoarthrinium</taxon>
    </lineage>
</organism>
<feature type="binding site" evidence="11">
    <location>
        <position position="646"/>
    </location>
    <ligand>
        <name>Ca(2+)</name>
        <dbReference type="ChEBI" id="CHEBI:29108"/>
    </ligand>
</feature>
<evidence type="ECO:0000256" key="1">
    <source>
        <dbReference type="ARBA" id="ARBA00001910"/>
    </source>
</evidence>
<dbReference type="Pfam" id="PF09286">
    <property type="entry name" value="Pro-kuma_activ"/>
    <property type="match status" value="1"/>
</dbReference>
<dbReference type="GO" id="GO:0046872">
    <property type="term" value="F:metal ion binding"/>
    <property type="evidence" value="ECO:0007669"/>
    <property type="project" value="UniProtKB-UniRule"/>
</dbReference>
<evidence type="ECO:0000256" key="3">
    <source>
        <dbReference type="ARBA" id="ARBA00004239"/>
    </source>
</evidence>
<evidence type="ECO:0000259" key="12">
    <source>
        <dbReference type="PROSITE" id="PS51695"/>
    </source>
</evidence>
<dbReference type="SUPFAM" id="SSF52743">
    <property type="entry name" value="Subtilisin-like"/>
    <property type="match status" value="1"/>
</dbReference>
<dbReference type="InterPro" id="IPR015366">
    <property type="entry name" value="S53_propep"/>
</dbReference>
<dbReference type="GO" id="GO:0008240">
    <property type="term" value="F:tripeptidyl-peptidase activity"/>
    <property type="evidence" value="ECO:0007669"/>
    <property type="project" value="UniProtKB-EC"/>
</dbReference>
<evidence type="ECO:0000256" key="4">
    <source>
        <dbReference type="ARBA" id="ARBA00012462"/>
    </source>
</evidence>
<evidence type="ECO:0000256" key="11">
    <source>
        <dbReference type="PROSITE-ProRule" id="PRU01032"/>
    </source>
</evidence>
<dbReference type="Pfam" id="PF00082">
    <property type="entry name" value="Peptidase_S8"/>
    <property type="match status" value="1"/>
</dbReference>
<comment type="catalytic activity">
    <reaction evidence="1">
        <text>Release of an N-terminal tripeptide from a polypeptide.</text>
        <dbReference type="EC" id="3.4.14.10"/>
    </reaction>
</comment>
<evidence type="ECO:0000256" key="5">
    <source>
        <dbReference type="ARBA" id="ARBA00022670"/>
    </source>
</evidence>
<sequence>MKPVTSLMLLAASAANGLPSSPYVLHESRHASGIGRRSLSAKHARADVDAIIPLRIGLTQTNLETGYDRLMDVADPSSPNFGNHLSRDEVIELFAPKEESVSSVRNWLIQSGVNASRITHYQNKGWLAIDMPVSEAESLFQTQYHEVDHKGTLRLGCDEYYVPQHVQGHIDYISPGVKLSSPMRKRSLSSAGKRNQPFKVLPSPDNWADPALSTLHLGDDLSGCAKNFTPPCYRALYGIPAHNPALPGNSVGLYESGDTYAQGDLDLFYAKYAPYIPQGTAPTLASVDGGEAPVPQDSEYNTGESDIDIDIVSSLVYPQTITVYQVDDIPNIESGVPGFMNTFLDALDGSYCNYSAYGITGDSPGIDASYPDSAPGGYDHPEMCGVYTPTKVISISYGEAEYDLPKNYMQRQCDEFMKLGLQGVTLLIASGDYGVASFPGDDTESGCLSGGNLTETIYNPDAVSSCPYVSLPLPPVLPMQQCLTNSQITSVGATQLQPNQTIHDPESAMQTALAPAPDPASRFSSSGGFSNYFTAPEYQKDALATYFADHDPGLPSYVANADATNIGEGGGIYNRAGRGWPDIAANGANFRAFNNGTDFHFFGTSLAAPLWAAVLTLINQERQAAGKTSVGFINPVLYANPDTLTDIKNGSNANCGSGGFPAVEGWDPVTGLGTPSYPKLLDLWLGLP</sequence>
<proteinExistence type="predicted"/>
<comment type="caution">
    <text evidence="13">The sequence shown here is derived from an EMBL/GenBank/DDBJ whole genome shotgun (WGS) entry which is preliminary data.</text>
</comment>
<dbReference type="GO" id="GO:0005576">
    <property type="term" value="C:extracellular region"/>
    <property type="evidence" value="ECO:0007669"/>
    <property type="project" value="UniProtKB-SubCell"/>
</dbReference>
<feature type="active site" description="Charge relay system" evidence="11">
    <location>
        <position position="308"/>
    </location>
</feature>
<feature type="active site" description="Charge relay system" evidence="11">
    <location>
        <position position="605"/>
    </location>
</feature>
<keyword evidence="6 11" id="KW-0479">Metal-binding</keyword>
<accession>A0A9Q0AQK2</accession>
<evidence type="ECO:0000256" key="9">
    <source>
        <dbReference type="ARBA" id="ARBA00022837"/>
    </source>
</evidence>
<dbReference type="AlphaFoldDB" id="A0A9Q0AQK2"/>
<evidence type="ECO:0000256" key="8">
    <source>
        <dbReference type="ARBA" id="ARBA00022825"/>
    </source>
</evidence>
<keyword evidence="14" id="KW-1185">Reference proteome</keyword>
<dbReference type="EC" id="3.4.14.10" evidence="4"/>
<dbReference type="EMBL" id="JAFIMR010000015">
    <property type="protein sequence ID" value="KAI1869404.1"/>
    <property type="molecule type" value="Genomic_DNA"/>
</dbReference>
<evidence type="ECO:0000256" key="6">
    <source>
        <dbReference type="ARBA" id="ARBA00022723"/>
    </source>
</evidence>
<evidence type="ECO:0000313" key="14">
    <source>
        <dbReference type="Proteomes" id="UP000829685"/>
    </source>
</evidence>
<feature type="binding site" evidence="11">
    <location>
        <position position="667"/>
    </location>
    <ligand>
        <name>Ca(2+)</name>
        <dbReference type="ChEBI" id="CHEBI:29108"/>
    </ligand>
</feature>
<dbReference type="InterPro" id="IPR000209">
    <property type="entry name" value="Peptidase_S8/S53_dom"/>
</dbReference>
<comment type="function">
    <text evidence="2">Secreted tripeptidyl-peptidase which degrades proteins at acidic pHs and is involved in virulence.</text>
</comment>
<dbReference type="CDD" id="cd11377">
    <property type="entry name" value="Pro-peptidase_S53"/>
    <property type="match status" value="1"/>
</dbReference>
<dbReference type="PANTHER" id="PTHR14218">
    <property type="entry name" value="PROTEASE S8 TRIPEPTIDYL PEPTIDASE I CLN2"/>
    <property type="match status" value="1"/>
</dbReference>
<dbReference type="InterPro" id="IPR030400">
    <property type="entry name" value="Sedolisin_dom"/>
</dbReference>
<name>A0A9Q0AQK2_9PEZI</name>
<dbReference type="PANTHER" id="PTHR14218:SF19">
    <property type="entry name" value="SERINE PROTEASE AORO, PUTATIVE (AFU_ORTHOLOGUE AFUA_6G10250)-RELATED"/>
    <property type="match status" value="1"/>
</dbReference>
<dbReference type="Gene3D" id="3.40.50.200">
    <property type="entry name" value="Peptidase S8/S53 domain"/>
    <property type="match status" value="1"/>
</dbReference>
<feature type="binding site" evidence="11">
    <location>
        <position position="665"/>
    </location>
    <ligand>
        <name>Ca(2+)</name>
        <dbReference type="ChEBI" id="CHEBI:29108"/>
    </ligand>
</feature>
<dbReference type="PROSITE" id="PS51695">
    <property type="entry name" value="SEDOLISIN"/>
    <property type="match status" value="1"/>
</dbReference>
<dbReference type="PROSITE" id="PS00138">
    <property type="entry name" value="SUBTILASE_SER"/>
    <property type="match status" value="1"/>
</dbReference>
<dbReference type="GO" id="GO:0004252">
    <property type="term" value="F:serine-type endopeptidase activity"/>
    <property type="evidence" value="ECO:0007669"/>
    <property type="project" value="UniProtKB-UniRule"/>
</dbReference>
<keyword evidence="8 11" id="KW-0720">Serine protease</keyword>
<evidence type="ECO:0000313" key="13">
    <source>
        <dbReference type="EMBL" id="KAI1869404.1"/>
    </source>
</evidence>
<keyword evidence="7 11" id="KW-0378">Hydrolase</keyword>
<feature type="active site" description="Charge relay system" evidence="11">
    <location>
        <position position="304"/>
    </location>
</feature>
<comment type="cofactor">
    <cofactor evidence="11">
        <name>Ca(2+)</name>
        <dbReference type="ChEBI" id="CHEBI:29108"/>
    </cofactor>
    <text evidence="11">Binds 1 Ca(2+) ion per subunit.</text>
</comment>
<dbReference type="SUPFAM" id="SSF54897">
    <property type="entry name" value="Protease propeptides/inhibitors"/>
    <property type="match status" value="1"/>
</dbReference>
<dbReference type="GO" id="GO:0006508">
    <property type="term" value="P:proteolysis"/>
    <property type="evidence" value="ECO:0007669"/>
    <property type="project" value="UniProtKB-KW"/>
</dbReference>